<keyword evidence="11" id="KW-1185">Reference proteome</keyword>
<dbReference type="InterPro" id="IPR043580">
    <property type="entry name" value="CUTINASE_1"/>
</dbReference>
<evidence type="ECO:0000256" key="8">
    <source>
        <dbReference type="RuleBase" id="RU361263"/>
    </source>
</evidence>
<evidence type="ECO:0000313" key="10">
    <source>
        <dbReference type="EMBL" id="AEV71258.1"/>
    </source>
</evidence>
<keyword evidence="7" id="KW-1015">Disulfide bond</keyword>
<accession>G8RNC6</accession>
<keyword evidence="4 8" id="KW-0964">Secreted</keyword>
<evidence type="ECO:0000256" key="5">
    <source>
        <dbReference type="ARBA" id="ARBA00022729"/>
    </source>
</evidence>
<keyword evidence="5 8" id="KW-0732">Signal</keyword>
<dbReference type="eggNOG" id="ENOG5030PZC">
    <property type="taxonomic scope" value="Bacteria"/>
</dbReference>
<sequence>MIGRGHYRYGKMAHVTLLRMPTGLAAAISAVVCATALVVAPVAMAQPDHQPGVPGPGPAPGPIAANAPGPVATQSSSCPDIEVIFARGTDDTPGLGTPGSAFVSALRPLVGGQTVSTYAVNYPASYDFLAAADGATDAQNRIQLMSTQCPSTKLVLGGYSQGAAVVDMLAGVPPLGNKIGEIGSAPPLPASLQSNIAAVVAFGNPAAKFSNPLTGSVFGGRAIDLCKDGDPICSGGRNPFAHNDYVSAGLTQQAANFVAGRV</sequence>
<dbReference type="SUPFAM" id="SSF53474">
    <property type="entry name" value="alpha/beta-Hydrolases"/>
    <property type="match status" value="1"/>
</dbReference>
<proteinExistence type="inferred from homology"/>
<evidence type="ECO:0000256" key="7">
    <source>
        <dbReference type="ARBA" id="ARBA00023157"/>
    </source>
</evidence>
<feature type="compositionally biased region" description="Low complexity" evidence="9">
    <location>
        <begin position="62"/>
        <end position="72"/>
    </location>
</feature>
<dbReference type="PANTHER" id="PTHR33630:SF9">
    <property type="entry name" value="CUTINASE 4"/>
    <property type="match status" value="1"/>
</dbReference>
<dbReference type="EMBL" id="CP003169">
    <property type="protein sequence ID" value="AEV71258.1"/>
    <property type="molecule type" value="Genomic_DNA"/>
</dbReference>
<evidence type="ECO:0000256" key="2">
    <source>
        <dbReference type="ARBA" id="ARBA00007534"/>
    </source>
</evidence>
<gene>
    <name evidence="10" type="ordered locus">MycrhN_0621</name>
</gene>
<dbReference type="PROSITE" id="PS00155">
    <property type="entry name" value="CUTINASE_1"/>
    <property type="match status" value="1"/>
</dbReference>
<dbReference type="Pfam" id="PF01083">
    <property type="entry name" value="Cutinase"/>
    <property type="match status" value="1"/>
</dbReference>
<dbReference type="AlphaFoldDB" id="G8RNC6"/>
<evidence type="ECO:0000256" key="6">
    <source>
        <dbReference type="ARBA" id="ARBA00022801"/>
    </source>
</evidence>
<comment type="function">
    <text evidence="8">Catalyzes the hydrolysis of complex carboxylic polyesters found in the cell wall of plants. Degrades cutin, a macromolecule that forms the structure of the plant cuticle.</text>
</comment>
<organism evidence="10 11">
    <name type="scientific">Mycolicibacterium rhodesiae (strain NBB3)</name>
    <name type="common">Mycobacterium rhodesiae</name>
    <dbReference type="NCBI Taxonomy" id="710685"/>
    <lineage>
        <taxon>Bacteria</taxon>
        <taxon>Bacillati</taxon>
        <taxon>Actinomycetota</taxon>
        <taxon>Actinomycetes</taxon>
        <taxon>Mycobacteriales</taxon>
        <taxon>Mycobacteriaceae</taxon>
        <taxon>Mycolicibacterium</taxon>
    </lineage>
</organism>
<feature type="signal peptide" evidence="8">
    <location>
        <begin position="1"/>
        <end position="45"/>
    </location>
</feature>
<dbReference type="GO" id="GO:0052689">
    <property type="term" value="F:carboxylic ester hydrolase activity"/>
    <property type="evidence" value="ECO:0007669"/>
    <property type="project" value="UniProtKB-KW"/>
</dbReference>
<evidence type="ECO:0000256" key="3">
    <source>
        <dbReference type="ARBA" id="ARBA00022487"/>
    </source>
</evidence>
<dbReference type="Gene3D" id="3.40.50.1820">
    <property type="entry name" value="alpha/beta hydrolase"/>
    <property type="match status" value="1"/>
</dbReference>
<feature type="region of interest" description="Disordered" evidence="9">
    <location>
        <begin position="49"/>
        <end position="76"/>
    </location>
</feature>
<evidence type="ECO:0000256" key="1">
    <source>
        <dbReference type="ARBA" id="ARBA00004613"/>
    </source>
</evidence>
<dbReference type="PATRIC" id="fig|710685.3.peg.627"/>
<feature type="chain" id="PRO_5005133034" description="Cutinase" evidence="8">
    <location>
        <begin position="46"/>
        <end position="262"/>
    </location>
</feature>
<keyword evidence="3 8" id="KW-0719">Serine esterase</keyword>
<dbReference type="ESTHER" id="mycrn-g8rnc6">
    <property type="family name" value="Cutinase"/>
</dbReference>
<dbReference type="PANTHER" id="PTHR33630">
    <property type="entry name" value="CUTINASE RV1984C-RELATED-RELATED"/>
    <property type="match status" value="1"/>
</dbReference>
<dbReference type="InterPro" id="IPR000675">
    <property type="entry name" value="Cutinase/axe"/>
</dbReference>
<dbReference type="InterPro" id="IPR029058">
    <property type="entry name" value="AB_hydrolase_fold"/>
</dbReference>
<evidence type="ECO:0000313" key="11">
    <source>
        <dbReference type="Proteomes" id="UP000005442"/>
    </source>
</evidence>
<dbReference type="SMART" id="SM01110">
    <property type="entry name" value="Cutinase"/>
    <property type="match status" value="1"/>
</dbReference>
<evidence type="ECO:0000256" key="4">
    <source>
        <dbReference type="ARBA" id="ARBA00022525"/>
    </source>
</evidence>
<comment type="similarity">
    <text evidence="2 8">Belongs to the cutinase family.</text>
</comment>
<dbReference type="Proteomes" id="UP000005442">
    <property type="component" value="Chromosome"/>
</dbReference>
<dbReference type="GO" id="GO:0005576">
    <property type="term" value="C:extracellular region"/>
    <property type="evidence" value="ECO:0007669"/>
    <property type="project" value="UniProtKB-SubCell"/>
</dbReference>
<name>G8RNC6_MYCRN</name>
<dbReference type="EC" id="3.1.1.-" evidence="8"/>
<reference evidence="10 11" key="1">
    <citation type="submission" date="2011-12" db="EMBL/GenBank/DDBJ databases">
        <title>Complete sequence of Mycobacterium rhodesiae NBB3.</title>
        <authorList>
            <consortium name="US DOE Joint Genome Institute"/>
            <person name="Lucas S."/>
            <person name="Han J."/>
            <person name="Lapidus A."/>
            <person name="Cheng J.-F."/>
            <person name="Goodwin L."/>
            <person name="Pitluck S."/>
            <person name="Peters L."/>
            <person name="Mikhailova N."/>
            <person name="Gu W."/>
            <person name="Detter J.C."/>
            <person name="Han C."/>
            <person name="Tapia R."/>
            <person name="Land M."/>
            <person name="Hauser L."/>
            <person name="Kyrpides N."/>
            <person name="Ivanova N."/>
            <person name="Pagani I."/>
            <person name="Mattes T."/>
            <person name="Holmes A."/>
            <person name="Rutledge P."/>
            <person name="Paulsen I."/>
            <person name="Coleman N."/>
            <person name="Woyke T."/>
        </authorList>
    </citation>
    <scope>NUCLEOTIDE SEQUENCE [LARGE SCALE GENOMIC DNA]</scope>
    <source>
        <strain evidence="10 11">NBB3</strain>
    </source>
</reference>
<evidence type="ECO:0000256" key="9">
    <source>
        <dbReference type="SAM" id="MobiDB-lite"/>
    </source>
</evidence>
<protein>
    <recommendedName>
        <fullName evidence="8">Cutinase</fullName>
        <ecNumber evidence="8">3.1.1.-</ecNumber>
    </recommendedName>
</protein>
<dbReference type="HOGENOM" id="CLU_040058_3_0_11"/>
<keyword evidence="6 8" id="KW-0378">Hydrolase</keyword>
<dbReference type="KEGG" id="mrh:MycrhN_0621"/>
<dbReference type="STRING" id="710685.MycrhN_0621"/>
<comment type="subcellular location">
    <subcellularLocation>
        <location evidence="1 8">Secreted</location>
    </subcellularLocation>
</comment>